<dbReference type="OrthoDB" id="408631at2759"/>
<sequence length="307" mass="33805">MSIHPSMLPLLDPEYVAHHNSNYAHLPALDSMAWDPAIRENFNMQPDFATLPVEKTEDFELDLTRLRAYTPSGEPPEGGWPALLYIHGGGWTLGNISSEAPLMTNICASVRCVVVAVDYRLAPEDPYPAAVNDCVAALLWLVRQGPQKLHINPARIAVGGTSSGGNLAAVLALKASTLQIPKLILQVLIVPITDNTATVATSWESKKYAPFLTPDVMMWFRHHYLPDPETWTNWDASPLFATADQIRALPKTLFILSECDILCEEAEQYAKKIKREGVDVEVKIYKGAPHNGVLHESTCVGLSQNLS</sequence>
<gene>
    <name evidence="3" type="ORF">H0H81_009393</name>
</gene>
<dbReference type="InterPro" id="IPR013094">
    <property type="entry name" value="AB_hydrolase_3"/>
</dbReference>
<name>A0A9P7K415_9AGAR</name>
<dbReference type="GO" id="GO:0016787">
    <property type="term" value="F:hydrolase activity"/>
    <property type="evidence" value="ECO:0007669"/>
    <property type="project" value="UniProtKB-KW"/>
</dbReference>
<evidence type="ECO:0000313" key="4">
    <source>
        <dbReference type="Proteomes" id="UP000717328"/>
    </source>
</evidence>
<dbReference type="Gene3D" id="3.40.50.1820">
    <property type="entry name" value="alpha/beta hydrolase"/>
    <property type="match status" value="1"/>
</dbReference>
<evidence type="ECO:0000259" key="2">
    <source>
        <dbReference type="Pfam" id="PF07859"/>
    </source>
</evidence>
<organism evidence="3 4">
    <name type="scientific">Sphagnurus paluster</name>
    <dbReference type="NCBI Taxonomy" id="117069"/>
    <lineage>
        <taxon>Eukaryota</taxon>
        <taxon>Fungi</taxon>
        <taxon>Dikarya</taxon>
        <taxon>Basidiomycota</taxon>
        <taxon>Agaricomycotina</taxon>
        <taxon>Agaricomycetes</taxon>
        <taxon>Agaricomycetidae</taxon>
        <taxon>Agaricales</taxon>
        <taxon>Tricholomatineae</taxon>
        <taxon>Lyophyllaceae</taxon>
        <taxon>Sphagnurus</taxon>
    </lineage>
</organism>
<comment type="caution">
    <text evidence="3">The sequence shown here is derived from an EMBL/GenBank/DDBJ whole genome shotgun (WGS) entry which is preliminary data.</text>
</comment>
<keyword evidence="1" id="KW-0378">Hydrolase</keyword>
<dbReference type="Proteomes" id="UP000717328">
    <property type="component" value="Unassembled WGS sequence"/>
</dbReference>
<reference evidence="3" key="1">
    <citation type="submission" date="2021-02" db="EMBL/GenBank/DDBJ databases">
        <authorList>
            <person name="Nieuwenhuis M."/>
            <person name="Van De Peppel L.J.J."/>
        </authorList>
    </citation>
    <scope>NUCLEOTIDE SEQUENCE</scope>
    <source>
        <strain evidence="3">D49</strain>
    </source>
</reference>
<dbReference type="PANTHER" id="PTHR48081">
    <property type="entry name" value="AB HYDROLASE SUPERFAMILY PROTEIN C4A8.06C"/>
    <property type="match status" value="1"/>
</dbReference>
<protein>
    <recommendedName>
        <fullName evidence="2">Alpha/beta hydrolase fold-3 domain-containing protein</fullName>
    </recommendedName>
</protein>
<evidence type="ECO:0000313" key="3">
    <source>
        <dbReference type="EMBL" id="KAG5636013.1"/>
    </source>
</evidence>
<dbReference type="EMBL" id="JABCKI010005988">
    <property type="protein sequence ID" value="KAG5636013.1"/>
    <property type="molecule type" value="Genomic_DNA"/>
</dbReference>
<reference evidence="3" key="2">
    <citation type="submission" date="2021-10" db="EMBL/GenBank/DDBJ databases">
        <title>Phylogenomics reveals ancestral predisposition of the termite-cultivated fungus Termitomyces towards a domesticated lifestyle.</title>
        <authorList>
            <person name="Auxier B."/>
            <person name="Grum-Grzhimaylo A."/>
            <person name="Cardenas M.E."/>
            <person name="Lodge J.D."/>
            <person name="Laessoe T."/>
            <person name="Pedersen O."/>
            <person name="Smith M.E."/>
            <person name="Kuyper T.W."/>
            <person name="Franco-Molano E.A."/>
            <person name="Baroni T.J."/>
            <person name="Aanen D.K."/>
        </authorList>
    </citation>
    <scope>NUCLEOTIDE SEQUENCE</scope>
    <source>
        <strain evidence="3">D49</strain>
    </source>
</reference>
<dbReference type="InterPro" id="IPR050300">
    <property type="entry name" value="GDXG_lipolytic_enzyme"/>
</dbReference>
<feature type="domain" description="Alpha/beta hydrolase fold-3" evidence="2">
    <location>
        <begin position="83"/>
        <end position="291"/>
    </location>
</feature>
<dbReference type="Pfam" id="PF07859">
    <property type="entry name" value="Abhydrolase_3"/>
    <property type="match status" value="1"/>
</dbReference>
<dbReference type="AlphaFoldDB" id="A0A9P7K415"/>
<proteinExistence type="predicted"/>
<evidence type="ECO:0000256" key="1">
    <source>
        <dbReference type="ARBA" id="ARBA00022801"/>
    </source>
</evidence>
<dbReference type="InterPro" id="IPR029058">
    <property type="entry name" value="AB_hydrolase_fold"/>
</dbReference>
<dbReference type="SUPFAM" id="SSF53474">
    <property type="entry name" value="alpha/beta-Hydrolases"/>
    <property type="match status" value="1"/>
</dbReference>
<keyword evidence="4" id="KW-1185">Reference proteome</keyword>
<accession>A0A9P7K415</accession>
<dbReference type="PANTHER" id="PTHR48081:SF8">
    <property type="entry name" value="ALPHA_BETA HYDROLASE FOLD-3 DOMAIN-CONTAINING PROTEIN-RELATED"/>
    <property type="match status" value="1"/>
</dbReference>